<dbReference type="RefSeq" id="WP_072762853.1">
    <property type="nucleotide sequence ID" value="NZ_FQYX01000002.1"/>
</dbReference>
<dbReference type="AlphaFoldDB" id="A0A1M6AZ89"/>
<dbReference type="OrthoDB" id="1438136at2"/>
<organism evidence="1 2">
    <name type="scientific">Arenibacter nanhaiticus</name>
    <dbReference type="NCBI Taxonomy" id="558155"/>
    <lineage>
        <taxon>Bacteria</taxon>
        <taxon>Pseudomonadati</taxon>
        <taxon>Bacteroidota</taxon>
        <taxon>Flavobacteriia</taxon>
        <taxon>Flavobacteriales</taxon>
        <taxon>Flavobacteriaceae</taxon>
        <taxon>Arenibacter</taxon>
    </lineage>
</organism>
<evidence type="ECO:0008006" key="3">
    <source>
        <dbReference type="Google" id="ProtNLM"/>
    </source>
</evidence>
<dbReference type="EMBL" id="FQYX01000002">
    <property type="protein sequence ID" value="SHI41751.1"/>
    <property type="molecule type" value="Genomic_DNA"/>
</dbReference>
<sequence length="164" mass="18824">MNILYIHGLESTLSDAKRNLLEKYGRVEAPLMDYKEHNQIFDTLYNTYKNADIDLVMGSSMGGFMGYYLARALKVPALLFNPALTYRSVVQEIPSKLEHCNKYLQVILGSQDEVVNPMDTIAFLSQLSKDVPLKIHLHHQLGHRIPEPVFKQEIAAFFANYKEY</sequence>
<dbReference type="Pfam" id="PF05728">
    <property type="entry name" value="UPF0227"/>
    <property type="match status" value="1"/>
</dbReference>
<accession>A0A1M6AZ89</accession>
<evidence type="ECO:0000313" key="2">
    <source>
        <dbReference type="Proteomes" id="UP000184231"/>
    </source>
</evidence>
<evidence type="ECO:0000313" key="1">
    <source>
        <dbReference type="EMBL" id="SHI41751.1"/>
    </source>
</evidence>
<protein>
    <recommendedName>
        <fullName evidence="3">Alpha/beta hydrolase family protein</fullName>
    </recommendedName>
</protein>
<name>A0A1M6AZ89_9FLAO</name>
<dbReference type="InterPro" id="IPR008886">
    <property type="entry name" value="UPF0227/Esterase_YqiA"/>
</dbReference>
<dbReference type="SUPFAM" id="SSF53474">
    <property type="entry name" value="alpha/beta-Hydrolases"/>
    <property type="match status" value="1"/>
</dbReference>
<gene>
    <name evidence="1" type="ORF">SAMN04487911_10211</name>
</gene>
<reference evidence="1 2" key="1">
    <citation type="submission" date="2016-11" db="EMBL/GenBank/DDBJ databases">
        <authorList>
            <person name="Jaros S."/>
            <person name="Januszkiewicz K."/>
            <person name="Wedrychowicz H."/>
        </authorList>
    </citation>
    <scope>NUCLEOTIDE SEQUENCE [LARGE SCALE GENOMIC DNA]</scope>
    <source>
        <strain evidence="1 2">CGMCC 1.8863</strain>
    </source>
</reference>
<dbReference type="Proteomes" id="UP000184231">
    <property type="component" value="Unassembled WGS sequence"/>
</dbReference>
<dbReference type="Gene3D" id="3.40.50.1820">
    <property type="entry name" value="alpha/beta hydrolase"/>
    <property type="match status" value="1"/>
</dbReference>
<keyword evidence="2" id="KW-1185">Reference proteome</keyword>
<dbReference type="InterPro" id="IPR029058">
    <property type="entry name" value="AB_hydrolase_fold"/>
</dbReference>
<proteinExistence type="predicted"/>
<dbReference type="STRING" id="558155.SAMN04487911_10211"/>